<organism evidence="3 4">
    <name type="scientific">Podospora didyma</name>
    <dbReference type="NCBI Taxonomy" id="330526"/>
    <lineage>
        <taxon>Eukaryota</taxon>
        <taxon>Fungi</taxon>
        <taxon>Dikarya</taxon>
        <taxon>Ascomycota</taxon>
        <taxon>Pezizomycotina</taxon>
        <taxon>Sordariomycetes</taxon>
        <taxon>Sordariomycetidae</taxon>
        <taxon>Sordariales</taxon>
        <taxon>Podosporaceae</taxon>
        <taxon>Podospora</taxon>
    </lineage>
</organism>
<feature type="compositionally biased region" description="Polar residues" evidence="1">
    <location>
        <begin position="1"/>
        <end position="19"/>
    </location>
</feature>
<reference evidence="3" key="2">
    <citation type="submission" date="2023-06" db="EMBL/GenBank/DDBJ databases">
        <authorList>
            <consortium name="Lawrence Berkeley National Laboratory"/>
            <person name="Haridas S."/>
            <person name="Hensen N."/>
            <person name="Bonometti L."/>
            <person name="Westerberg I."/>
            <person name="Brannstrom I.O."/>
            <person name="Guillou S."/>
            <person name="Cros-Aarteil S."/>
            <person name="Calhoun S."/>
            <person name="Kuo A."/>
            <person name="Mondo S."/>
            <person name="Pangilinan J."/>
            <person name="Riley R."/>
            <person name="LaButti K."/>
            <person name="Andreopoulos B."/>
            <person name="Lipzen A."/>
            <person name="Chen C."/>
            <person name="Yanf M."/>
            <person name="Daum C."/>
            <person name="Ng V."/>
            <person name="Clum A."/>
            <person name="Steindorff A."/>
            <person name="Ohm R."/>
            <person name="Martin F."/>
            <person name="Silar P."/>
            <person name="Natvig D."/>
            <person name="Lalanne C."/>
            <person name="Gautier V."/>
            <person name="Ament-velasquez S.L."/>
            <person name="Kruys A."/>
            <person name="Hutchinson M.I."/>
            <person name="Powell A.J."/>
            <person name="Barry K."/>
            <person name="Miller A.N."/>
            <person name="Grigoriev I.V."/>
            <person name="Debuchy R."/>
            <person name="Gladieux P."/>
            <person name="Thoren M.H."/>
            <person name="Johannesson H."/>
        </authorList>
    </citation>
    <scope>NUCLEOTIDE SEQUENCE</scope>
    <source>
        <strain evidence="3">CBS 232.78</strain>
    </source>
</reference>
<dbReference type="EMBL" id="JAULSW010000005">
    <property type="protein sequence ID" value="KAK3381039.1"/>
    <property type="molecule type" value="Genomic_DNA"/>
</dbReference>
<keyword evidence="4" id="KW-1185">Reference proteome</keyword>
<dbReference type="Proteomes" id="UP001285441">
    <property type="component" value="Unassembled WGS sequence"/>
</dbReference>
<gene>
    <name evidence="3" type="ORF">B0H63DRAFT_195760</name>
</gene>
<dbReference type="PANTHER" id="PTHR42080">
    <property type="entry name" value="SRR1 DOMAIN-CONTAINING PROTEIN"/>
    <property type="match status" value="1"/>
</dbReference>
<evidence type="ECO:0000313" key="3">
    <source>
        <dbReference type="EMBL" id="KAK3381039.1"/>
    </source>
</evidence>
<sequence>MDRPTDPSTHSEGNGSSSGLREERVRALQEMYDAGTPIFKKADLWYIGDQIDDIQARPLDEVAGRFIIMPAMNRLNVVDEVMTGRVTNPDVSPDVEEVYTYPSVYYYSFDVRVANYEYGPADRFLFSPGEFSYGPVKRNKHTKELIPPTPDIPAEKVREDLKAAIQRWGPSEHGKAVRQILTSVITPSLAAKKVVAFALGSMATKGFVGNAANNYQHALLLLVQECLAAATANYDDRKPGCFAQDPAYLAEDKTVLHEAGITVLQDPRGFVEVDDEAVVISIAPDVPVKQIIADIARPAIIIWDRNSLQDYDAPWEFADPESSRVKNMLANEYTEVDFPHHEHLDGLVIYVRKPRPENGAHARIAGSPLLAA</sequence>
<evidence type="ECO:0000313" key="4">
    <source>
        <dbReference type="Proteomes" id="UP001285441"/>
    </source>
</evidence>
<feature type="region of interest" description="Disordered" evidence="1">
    <location>
        <begin position="1"/>
        <end position="21"/>
    </location>
</feature>
<dbReference type="Pfam" id="PF07985">
    <property type="entry name" value="SRR1"/>
    <property type="match status" value="1"/>
</dbReference>
<comment type="caution">
    <text evidence="3">The sequence shown here is derived from an EMBL/GenBank/DDBJ whole genome shotgun (WGS) entry which is preliminary data.</text>
</comment>
<name>A0AAE0TVD5_9PEZI</name>
<evidence type="ECO:0000259" key="2">
    <source>
        <dbReference type="Pfam" id="PF07985"/>
    </source>
</evidence>
<feature type="domain" description="SRR1-like" evidence="2">
    <location>
        <begin position="188"/>
        <end position="314"/>
    </location>
</feature>
<dbReference type="AlphaFoldDB" id="A0AAE0TVD5"/>
<evidence type="ECO:0000256" key="1">
    <source>
        <dbReference type="SAM" id="MobiDB-lite"/>
    </source>
</evidence>
<reference evidence="3" key="1">
    <citation type="journal article" date="2023" name="Mol. Phylogenet. Evol.">
        <title>Genome-scale phylogeny and comparative genomics of the fungal order Sordariales.</title>
        <authorList>
            <person name="Hensen N."/>
            <person name="Bonometti L."/>
            <person name="Westerberg I."/>
            <person name="Brannstrom I.O."/>
            <person name="Guillou S."/>
            <person name="Cros-Aarteil S."/>
            <person name="Calhoun S."/>
            <person name="Haridas S."/>
            <person name="Kuo A."/>
            <person name="Mondo S."/>
            <person name="Pangilinan J."/>
            <person name="Riley R."/>
            <person name="LaButti K."/>
            <person name="Andreopoulos B."/>
            <person name="Lipzen A."/>
            <person name="Chen C."/>
            <person name="Yan M."/>
            <person name="Daum C."/>
            <person name="Ng V."/>
            <person name="Clum A."/>
            <person name="Steindorff A."/>
            <person name="Ohm R.A."/>
            <person name="Martin F."/>
            <person name="Silar P."/>
            <person name="Natvig D.O."/>
            <person name="Lalanne C."/>
            <person name="Gautier V."/>
            <person name="Ament-Velasquez S.L."/>
            <person name="Kruys A."/>
            <person name="Hutchinson M.I."/>
            <person name="Powell A.J."/>
            <person name="Barry K."/>
            <person name="Miller A.N."/>
            <person name="Grigoriev I.V."/>
            <person name="Debuchy R."/>
            <person name="Gladieux P."/>
            <person name="Hiltunen Thoren M."/>
            <person name="Johannesson H."/>
        </authorList>
    </citation>
    <scope>NUCLEOTIDE SEQUENCE</scope>
    <source>
        <strain evidence="3">CBS 232.78</strain>
    </source>
</reference>
<accession>A0AAE0TVD5</accession>
<proteinExistence type="predicted"/>
<protein>
    <recommendedName>
        <fullName evidence="2">SRR1-like domain-containing protein</fullName>
    </recommendedName>
</protein>
<dbReference type="InterPro" id="IPR012942">
    <property type="entry name" value="SRR1-like"/>
</dbReference>
<dbReference type="PANTHER" id="PTHR42080:SF3">
    <property type="entry name" value="SRR1-LIKE DOMAIN-CONTAINING PROTEIN"/>
    <property type="match status" value="1"/>
</dbReference>